<dbReference type="GO" id="GO:0035725">
    <property type="term" value="P:sodium ion transmembrane transport"/>
    <property type="evidence" value="ECO:0007669"/>
    <property type="project" value="TreeGrafter"/>
</dbReference>
<dbReference type="Pfam" id="PF07885">
    <property type="entry name" value="Ion_trans_2"/>
    <property type="match status" value="1"/>
</dbReference>
<dbReference type="EMBL" id="CAJJDN010000012">
    <property type="protein sequence ID" value="CAD8058078.1"/>
    <property type="molecule type" value="Genomic_DNA"/>
</dbReference>
<evidence type="ECO:0000313" key="3">
    <source>
        <dbReference type="EMBL" id="CAD8058078.1"/>
    </source>
</evidence>
<keyword evidence="1" id="KW-0812">Transmembrane</keyword>
<accession>A0A8S1KS56</accession>
<proteinExistence type="predicted"/>
<dbReference type="AlphaFoldDB" id="A0A8S1KS56"/>
<evidence type="ECO:0000259" key="2">
    <source>
        <dbReference type="Pfam" id="PF07885"/>
    </source>
</evidence>
<dbReference type="PANTHER" id="PTHR45689">
    <property type="entry name" value="I[[H]] CHANNEL, ISOFORM E"/>
    <property type="match status" value="1"/>
</dbReference>
<feature type="transmembrane region" description="Helical" evidence="1">
    <location>
        <begin position="172"/>
        <end position="191"/>
    </location>
</feature>
<dbReference type="InterPro" id="IPR051413">
    <property type="entry name" value="K/Na_HCN_channel"/>
</dbReference>
<dbReference type="PANTHER" id="PTHR45689:SF5">
    <property type="entry name" value="I[[H]] CHANNEL, ISOFORM E"/>
    <property type="match status" value="1"/>
</dbReference>
<dbReference type="InterPro" id="IPR013099">
    <property type="entry name" value="K_chnl_dom"/>
</dbReference>
<evidence type="ECO:0000256" key="1">
    <source>
        <dbReference type="SAM" id="Phobius"/>
    </source>
</evidence>
<protein>
    <recommendedName>
        <fullName evidence="2">Potassium channel domain-containing protein</fullName>
    </recommendedName>
</protein>
<feature type="transmembrane region" description="Helical" evidence="1">
    <location>
        <begin position="249"/>
        <end position="271"/>
    </location>
</feature>
<dbReference type="GO" id="GO:0098855">
    <property type="term" value="C:HCN channel complex"/>
    <property type="evidence" value="ECO:0007669"/>
    <property type="project" value="TreeGrafter"/>
</dbReference>
<feature type="transmembrane region" description="Helical" evidence="1">
    <location>
        <begin position="377"/>
        <end position="401"/>
    </location>
</feature>
<dbReference type="GO" id="GO:0003254">
    <property type="term" value="P:regulation of membrane depolarization"/>
    <property type="evidence" value="ECO:0007669"/>
    <property type="project" value="TreeGrafter"/>
</dbReference>
<evidence type="ECO:0000313" key="4">
    <source>
        <dbReference type="Proteomes" id="UP000692954"/>
    </source>
</evidence>
<dbReference type="OrthoDB" id="421226at2759"/>
<feature type="transmembrane region" description="Helical" evidence="1">
    <location>
        <begin position="304"/>
        <end position="325"/>
    </location>
</feature>
<gene>
    <name evidence="3" type="ORF">PSON_ATCC_30995.1.T0120019</name>
</gene>
<keyword evidence="4" id="KW-1185">Reference proteome</keyword>
<feature type="domain" description="Potassium channel" evidence="2">
    <location>
        <begin position="319"/>
        <end position="401"/>
    </location>
</feature>
<organism evidence="3 4">
    <name type="scientific">Paramecium sonneborni</name>
    <dbReference type="NCBI Taxonomy" id="65129"/>
    <lineage>
        <taxon>Eukaryota</taxon>
        <taxon>Sar</taxon>
        <taxon>Alveolata</taxon>
        <taxon>Ciliophora</taxon>
        <taxon>Intramacronucleata</taxon>
        <taxon>Oligohymenophorea</taxon>
        <taxon>Peniculida</taxon>
        <taxon>Parameciidae</taxon>
        <taxon>Paramecium</taxon>
    </lineage>
</organism>
<dbReference type="GO" id="GO:0005249">
    <property type="term" value="F:voltage-gated potassium channel activity"/>
    <property type="evidence" value="ECO:0007669"/>
    <property type="project" value="TreeGrafter"/>
</dbReference>
<feature type="transmembrane region" description="Helical" evidence="1">
    <location>
        <begin position="203"/>
        <end position="228"/>
    </location>
</feature>
<comment type="caution">
    <text evidence="3">The sequence shown here is derived from an EMBL/GenBank/DDBJ whole genome shotgun (WGS) entry which is preliminary data.</text>
</comment>
<keyword evidence="1" id="KW-1133">Transmembrane helix</keyword>
<reference evidence="3" key="1">
    <citation type="submission" date="2021-01" db="EMBL/GenBank/DDBJ databases">
        <authorList>
            <consortium name="Genoscope - CEA"/>
            <person name="William W."/>
        </authorList>
    </citation>
    <scope>NUCLEOTIDE SEQUENCE</scope>
</reference>
<keyword evidence="1" id="KW-0472">Membrane</keyword>
<sequence>MNNYQEKIGLFSINTISPKEWQLNADLDIELQAKPIETDNLDLLLSPLTKVSNQAKLFLDYEKKSRVSQISMLGNNMMAYFNLKKFLQKLSRNRENFKKLTQKHLDVINDQASDQTVLLNSNKHKPKLKIFDFPTLLSQLSKKNSLLTTWKRSMLENLNKIPLIHPESTKKLIWDYFMTTLRIILMILLPLEIAFQPGIVFDAASIFTSVMILLTILDMILRLNTVYYEDGKAINDKWKIFELKIQECIIFDLIAIFSLTINFGLVLRSILPSYSLQFKYVYEVINKSQESSYLSKPIQGLMKLIWFILTLLTILHIFSCIWFLISKNTIGDNWVKHKEIEQSEWATQYIEALYFSTVTMLTIGYGDSVPQNQIEKLVSILFILIACLWYSYAVNTIGQIINELTYNSEKRRQRIRVINGYMSKRKFPYSLQFKIREYLNYRWKEEQESDITQEDKLINELSNDLKQELELLGRKNFIEKSQLLQHFSNEFKRSVSLHIKRIIIQPHNTFQMRKDPWLCYLESGQLQFLMTEIKEGQFLQEYEFINDSQTSIPYKAIGYVSLLIIQKDIFTKILKAHQTDHEKFSHLKMKLSSDQYGHLYECKWCSTHGHSTNCCPLVSYRYDKEIIIKKHCFPKQNDRVFIIRNRIKNYFKSLTEMEMIQEYVAFFQSEKQQVIQDQLKKQLSDSQINLQMQRKQSGFEDEFQEFGIKRKSIHDNNGRSPIQKLGNSNFGQSNFQFLGVIKLKQSELEKSFMLKTIQPNMIEEEQIQNINALYLKSKKEGQVDQDLEMLYLKYNCHPTKDFDHIKSYQHYLPEFNVEQVIKKKREIYKSYFKELIRYMFYPFLYVLKFNKIAQKRKLTGNFQQFVDITKFKKALLNKKRRQTSVFPNGQPLIQN</sequence>
<dbReference type="Proteomes" id="UP000692954">
    <property type="component" value="Unassembled WGS sequence"/>
</dbReference>
<name>A0A8S1KS56_9CILI</name>